<comment type="caution">
    <text evidence="1">The sequence shown here is derived from an EMBL/GenBank/DDBJ whole genome shotgun (WGS) entry which is preliminary data.</text>
</comment>
<dbReference type="AlphaFoldDB" id="C7G5Y5"/>
<evidence type="ECO:0000313" key="1">
    <source>
        <dbReference type="EMBL" id="EEV02760.1"/>
    </source>
</evidence>
<feature type="non-terminal residue" evidence="1">
    <location>
        <position position="1"/>
    </location>
</feature>
<accession>C7G5Y5</accession>
<name>C7G5Y5_9FIRM</name>
<dbReference type="HOGENOM" id="CLU_1964310_0_0_9"/>
<dbReference type="EMBL" id="ABYJ02000012">
    <property type="protein sequence ID" value="EEV02760.1"/>
    <property type="molecule type" value="Genomic_DNA"/>
</dbReference>
<organism evidence="1 2">
    <name type="scientific">Roseburia intestinalis L1-82</name>
    <dbReference type="NCBI Taxonomy" id="536231"/>
    <lineage>
        <taxon>Bacteria</taxon>
        <taxon>Bacillati</taxon>
        <taxon>Bacillota</taxon>
        <taxon>Clostridia</taxon>
        <taxon>Lachnospirales</taxon>
        <taxon>Lachnospiraceae</taxon>
        <taxon>Roseburia</taxon>
    </lineage>
</organism>
<gene>
    <name evidence="1" type="ORF">ROSINTL182_05294</name>
</gene>
<dbReference type="Proteomes" id="UP000004828">
    <property type="component" value="Unassembled WGS sequence"/>
</dbReference>
<evidence type="ECO:0008006" key="3">
    <source>
        <dbReference type="Google" id="ProtNLM"/>
    </source>
</evidence>
<evidence type="ECO:0000313" key="2">
    <source>
        <dbReference type="Proteomes" id="UP000004828"/>
    </source>
</evidence>
<reference evidence="1 2" key="1">
    <citation type="submission" date="2009-08" db="EMBL/GenBank/DDBJ databases">
        <authorList>
            <person name="Weinstock G."/>
            <person name="Sodergren E."/>
            <person name="Clifton S."/>
            <person name="Fulton L."/>
            <person name="Fulton B."/>
            <person name="Courtney L."/>
            <person name="Fronick C."/>
            <person name="Harrison M."/>
            <person name="Strong C."/>
            <person name="Farmer C."/>
            <person name="Delahaunty K."/>
            <person name="Markovic C."/>
            <person name="Hall O."/>
            <person name="Minx P."/>
            <person name="Tomlinson C."/>
            <person name="Mitreva M."/>
            <person name="Nelson J."/>
            <person name="Hou S."/>
            <person name="Wollam A."/>
            <person name="Pepin K.H."/>
            <person name="Johnson M."/>
            <person name="Bhonagiri V."/>
            <person name="Nash W.E."/>
            <person name="Warren W."/>
            <person name="Chinwalla A."/>
            <person name="Mardis E.R."/>
            <person name="Wilson R.K."/>
        </authorList>
    </citation>
    <scope>NUCLEOTIDE SEQUENCE [LARGE SCALE GENOMIC DNA]</scope>
    <source>
        <strain evidence="1 2">L1-82</strain>
    </source>
</reference>
<sequence>LFMELLKSPFLNDPSSLVAQAFAEIYPGTEYEAILVDKITTEDGTEMVGCTTFPDDGTLPLIEVAGHIPAEAVPEILAHELAHIVTVGDEHGPEWKKAFEAIYSKYNELAIARFGTQEPEENQKGGD</sequence>
<proteinExistence type="predicted"/>
<protein>
    <recommendedName>
        <fullName evidence="3">Peptidase M48 domain-containing protein</fullName>
    </recommendedName>
</protein>
<dbReference type="RefSeq" id="WP_006855425.1">
    <property type="nucleotide sequence ID" value="NZ_GG692714.1"/>
</dbReference>